<dbReference type="InterPro" id="IPR036388">
    <property type="entry name" value="WH-like_DNA-bd_sf"/>
</dbReference>
<keyword evidence="1" id="KW-0805">Transcription regulation</keyword>
<evidence type="ECO:0008006" key="5">
    <source>
        <dbReference type="Google" id="ProtNLM"/>
    </source>
</evidence>
<keyword evidence="2" id="KW-0804">Transcription</keyword>
<dbReference type="RefSeq" id="WP_038017954.1">
    <property type="nucleotide sequence ID" value="NZ_JPKR02000004.1"/>
</dbReference>
<dbReference type="InterPro" id="IPR006793">
    <property type="entry name" value="FaeA"/>
</dbReference>
<dbReference type="OrthoDB" id="6555711at2"/>
<evidence type="ECO:0000256" key="1">
    <source>
        <dbReference type="ARBA" id="ARBA00023015"/>
    </source>
</evidence>
<protein>
    <recommendedName>
        <fullName evidence="5">FaeA-like family protein</fullName>
    </recommendedName>
</protein>
<evidence type="ECO:0000313" key="4">
    <source>
        <dbReference type="Proteomes" id="UP000029577"/>
    </source>
</evidence>
<dbReference type="AlphaFoldDB" id="A0A095UKB3"/>
<reference evidence="3" key="1">
    <citation type="submission" date="2014-12" db="EMBL/GenBank/DDBJ databases">
        <title>The draft genome of the Tatumella morbirosei type strain, LMG23360T isolated from pineapple rot.</title>
        <authorList>
            <person name="Smits T.H."/>
            <person name="Palmer M."/>
            <person name="Venter S.N."/>
            <person name="Duffy B."/>
            <person name="Steenkamp E.T."/>
            <person name="Chan W.Y."/>
            <person name="Coutinho T.A."/>
            <person name="Coetzee M.P."/>
            <person name="De Maayer P."/>
        </authorList>
    </citation>
    <scope>NUCLEOTIDE SEQUENCE [LARGE SCALE GENOMIC DNA]</scope>
    <source>
        <strain evidence="3">LMG 23360</strain>
    </source>
</reference>
<dbReference type="eggNOG" id="ENOG5034B9B">
    <property type="taxonomic scope" value="Bacteria"/>
</dbReference>
<dbReference type="GO" id="GO:0006355">
    <property type="term" value="P:regulation of DNA-templated transcription"/>
    <property type="evidence" value="ECO:0007669"/>
    <property type="project" value="InterPro"/>
</dbReference>
<accession>A0A095UKB3</accession>
<dbReference type="Proteomes" id="UP000029577">
    <property type="component" value="Unassembled WGS sequence"/>
</dbReference>
<dbReference type="EMBL" id="JPKR02000004">
    <property type="protein sequence ID" value="KGD74888.1"/>
    <property type="molecule type" value="Genomic_DNA"/>
</dbReference>
<proteinExistence type="predicted"/>
<dbReference type="Pfam" id="PF04703">
    <property type="entry name" value="FaeA"/>
    <property type="match status" value="1"/>
</dbReference>
<sequence length="92" mass="10801">MYSERKLRTLKKREILQALTELCKDLNSETPSGSTLPELEFWPKTRQIADRCDASIYVTRAILLQLEEEGKVIKSPQLYFNSLRWFIKKAHS</sequence>
<organism evidence="3 4">
    <name type="scientific">Tatumella morbirosei</name>
    <dbReference type="NCBI Taxonomy" id="642227"/>
    <lineage>
        <taxon>Bacteria</taxon>
        <taxon>Pseudomonadati</taxon>
        <taxon>Pseudomonadota</taxon>
        <taxon>Gammaproteobacteria</taxon>
        <taxon>Enterobacterales</taxon>
        <taxon>Erwiniaceae</taxon>
        <taxon>Tatumella</taxon>
    </lineage>
</organism>
<name>A0A095UKB3_9GAMM</name>
<dbReference type="Gene3D" id="1.10.10.10">
    <property type="entry name" value="Winged helix-like DNA-binding domain superfamily/Winged helix DNA-binding domain"/>
    <property type="match status" value="1"/>
</dbReference>
<comment type="caution">
    <text evidence="3">The sequence shown here is derived from an EMBL/GenBank/DDBJ whole genome shotgun (WGS) entry which is preliminary data.</text>
</comment>
<evidence type="ECO:0000256" key="2">
    <source>
        <dbReference type="ARBA" id="ARBA00023163"/>
    </source>
</evidence>
<gene>
    <name evidence="3" type="ORF">HA49_06255</name>
</gene>
<keyword evidence="4" id="KW-1185">Reference proteome</keyword>
<evidence type="ECO:0000313" key="3">
    <source>
        <dbReference type="EMBL" id="KGD74888.1"/>
    </source>
</evidence>